<comment type="caution">
    <text evidence="3">The sequence shown here is derived from an EMBL/GenBank/DDBJ whole genome shotgun (WGS) entry which is preliminary data.</text>
</comment>
<dbReference type="PANTHER" id="PTHR39428:SF1">
    <property type="entry name" value="F420H(2)-DEPENDENT QUINONE REDUCTASE RV1261C"/>
    <property type="match status" value="1"/>
</dbReference>
<dbReference type="NCBIfam" id="TIGR00026">
    <property type="entry name" value="hi_GC_TIGR00026"/>
    <property type="match status" value="1"/>
</dbReference>
<dbReference type="GO" id="GO:0005886">
    <property type="term" value="C:plasma membrane"/>
    <property type="evidence" value="ECO:0007669"/>
    <property type="project" value="TreeGrafter"/>
</dbReference>
<proteinExistence type="inferred from homology"/>
<dbReference type="Proteomes" id="UP000331127">
    <property type="component" value="Unassembled WGS sequence"/>
</dbReference>
<sequence>MVDAVEREVATMLFGAQHIERYLATDGQEGHDWQGTTAALLTTKGRRTGKQHTTPLIYQRYGDTYLVVASKGGAPQPPEWFLNLEANPEVEFQVLGERFKARARTATAAEKPDMWRVMAAAWPAYDDYQKKTSREIPVVVLERV</sequence>
<dbReference type="InterPro" id="IPR004378">
    <property type="entry name" value="F420H2_quin_Rdtase"/>
</dbReference>
<dbReference type="SUPFAM" id="SSF50475">
    <property type="entry name" value="FMN-binding split barrel"/>
    <property type="match status" value="1"/>
</dbReference>
<evidence type="ECO:0000313" key="4">
    <source>
        <dbReference type="Proteomes" id="UP000331127"/>
    </source>
</evidence>
<evidence type="ECO:0000256" key="1">
    <source>
        <dbReference type="ARBA" id="ARBA00008710"/>
    </source>
</evidence>
<accession>A0A5M3WBR3</accession>
<gene>
    <name evidence="3" type="ORF">Amac_000720</name>
</gene>
<dbReference type="InterPro" id="IPR012349">
    <property type="entry name" value="Split_barrel_FMN-bd"/>
</dbReference>
<dbReference type="PANTHER" id="PTHR39428">
    <property type="entry name" value="F420H(2)-DEPENDENT QUINONE REDUCTASE RV1261C"/>
    <property type="match status" value="1"/>
</dbReference>
<reference evidence="3 4" key="1">
    <citation type="submission" date="2019-10" db="EMBL/GenBank/DDBJ databases">
        <title>Whole genome shotgun sequence of Acrocarpospora macrocephala NBRC 16266.</title>
        <authorList>
            <person name="Ichikawa N."/>
            <person name="Kimura A."/>
            <person name="Kitahashi Y."/>
            <person name="Komaki H."/>
            <person name="Oguchi A."/>
        </authorList>
    </citation>
    <scope>NUCLEOTIDE SEQUENCE [LARGE SCALE GENOMIC DNA]</scope>
    <source>
        <strain evidence="3 4">NBRC 16266</strain>
    </source>
</reference>
<evidence type="ECO:0000256" key="2">
    <source>
        <dbReference type="ARBA" id="ARBA00049106"/>
    </source>
</evidence>
<organism evidence="3 4">
    <name type="scientific">Acrocarpospora macrocephala</name>
    <dbReference type="NCBI Taxonomy" id="150177"/>
    <lineage>
        <taxon>Bacteria</taxon>
        <taxon>Bacillati</taxon>
        <taxon>Actinomycetota</taxon>
        <taxon>Actinomycetes</taxon>
        <taxon>Streptosporangiales</taxon>
        <taxon>Streptosporangiaceae</taxon>
        <taxon>Acrocarpospora</taxon>
    </lineage>
</organism>
<dbReference type="Gene3D" id="2.30.110.10">
    <property type="entry name" value="Electron Transport, Fmn-binding Protein, Chain A"/>
    <property type="match status" value="1"/>
</dbReference>
<dbReference type="Pfam" id="PF04075">
    <property type="entry name" value="F420H2_quin_red"/>
    <property type="match status" value="1"/>
</dbReference>
<name>A0A5M3WBR3_9ACTN</name>
<comment type="catalytic activity">
    <reaction evidence="2">
        <text>oxidized coenzyme F420-(gamma-L-Glu)(n) + a quinol + H(+) = reduced coenzyme F420-(gamma-L-Glu)(n) + a quinone</text>
        <dbReference type="Rhea" id="RHEA:39663"/>
        <dbReference type="Rhea" id="RHEA-COMP:12939"/>
        <dbReference type="Rhea" id="RHEA-COMP:14378"/>
        <dbReference type="ChEBI" id="CHEBI:15378"/>
        <dbReference type="ChEBI" id="CHEBI:24646"/>
        <dbReference type="ChEBI" id="CHEBI:132124"/>
        <dbReference type="ChEBI" id="CHEBI:133980"/>
        <dbReference type="ChEBI" id="CHEBI:139511"/>
    </reaction>
</comment>
<evidence type="ECO:0000313" key="3">
    <source>
        <dbReference type="EMBL" id="GES06477.1"/>
    </source>
</evidence>
<dbReference type="AlphaFoldDB" id="A0A5M3WBR3"/>
<dbReference type="GO" id="GO:0070967">
    <property type="term" value="F:coenzyme F420 binding"/>
    <property type="evidence" value="ECO:0007669"/>
    <property type="project" value="TreeGrafter"/>
</dbReference>
<keyword evidence="4" id="KW-1185">Reference proteome</keyword>
<dbReference type="EMBL" id="BLAE01000003">
    <property type="protein sequence ID" value="GES06477.1"/>
    <property type="molecule type" value="Genomic_DNA"/>
</dbReference>
<protein>
    <submittedName>
        <fullName evidence="3">Nitroreductase</fullName>
    </submittedName>
</protein>
<dbReference type="GO" id="GO:0016491">
    <property type="term" value="F:oxidoreductase activity"/>
    <property type="evidence" value="ECO:0007669"/>
    <property type="project" value="InterPro"/>
</dbReference>
<comment type="similarity">
    <text evidence="1">Belongs to the F420H(2)-dependent quinone reductase family.</text>
</comment>